<proteinExistence type="inferred from homology"/>
<evidence type="ECO:0000256" key="3">
    <source>
        <dbReference type="ARBA" id="ARBA00023125"/>
    </source>
</evidence>
<dbReference type="InterPro" id="IPR002942">
    <property type="entry name" value="S4_RNA-bd"/>
</dbReference>
<keyword evidence="7" id="KW-0346">Stress response</keyword>
<dbReference type="Gene3D" id="3.10.290.10">
    <property type="entry name" value="RNA-binding S4 domain"/>
    <property type="match status" value="1"/>
</dbReference>
<comment type="caution">
    <text evidence="7">The sequence shown here is derived from an EMBL/GenBank/DDBJ whole genome shotgun (WGS) entry which is preliminary data.</text>
</comment>
<evidence type="ECO:0000313" key="7">
    <source>
        <dbReference type="EMBL" id="RPF25864.1"/>
    </source>
</evidence>
<evidence type="ECO:0000256" key="1">
    <source>
        <dbReference type="ARBA" id="ARBA00008396"/>
    </source>
</evidence>
<feature type="compositionally biased region" description="Basic and acidic residues" evidence="5">
    <location>
        <begin position="115"/>
        <end position="125"/>
    </location>
</feature>
<dbReference type="SUPFAM" id="SSF55174">
    <property type="entry name" value="Alpha-L RNA-binding motif"/>
    <property type="match status" value="1"/>
</dbReference>
<dbReference type="OrthoDB" id="9797176at2"/>
<dbReference type="InterPro" id="IPR025708">
    <property type="entry name" value="HSP15"/>
</dbReference>
<dbReference type="RefSeq" id="WP_123913959.1">
    <property type="nucleotide sequence ID" value="NZ_RKRA01000001.1"/>
</dbReference>
<keyword evidence="8" id="KW-1185">Reference proteome</keyword>
<accession>A0A3N4Z221</accession>
<dbReference type="PROSITE" id="PS50889">
    <property type="entry name" value="S4"/>
    <property type="match status" value="1"/>
</dbReference>
<organism evidence="7 8">
    <name type="scientific">Georgenia muralis</name>
    <dbReference type="NCBI Taxonomy" id="154117"/>
    <lineage>
        <taxon>Bacteria</taxon>
        <taxon>Bacillati</taxon>
        <taxon>Actinomycetota</taxon>
        <taxon>Actinomycetes</taxon>
        <taxon>Micrococcales</taxon>
        <taxon>Bogoriellaceae</taxon>
        <taxon>Georgenia</taxon>
    </lineage>
</organism>
<dbReference type="CDD" id="cd00165">
    <property type="entry name" value="S4"/>
    <property type="match status" value="1"/>
</dbReference>
<name>A0A3N4Z221_9MICO</name>
<gene>
    <name evidence="7" type="ORF">EDD32_0278</name>
</gene>
<dbReference type="EMBL" id="RKRA01000001">
    <property type="protein sequence ID" value="RPF25864.1"/>
    <property type="molecule type" value="Genomic_DNA"/>
</dbReference>
<keyword evidence="2 4" id="KW-0694">RNA-binding</keyword>
<evidence type="ECO:0000256" key="4">
    <source>
        <dbReference type="PROSITE-ProRule" id="PRU00182"/>
    </source>
</evidence>
<dbReference type="Proteomes" id="UP000280726">
    <property type="component" value="Unassembled WGS sequence"/>
</dbReference>
<dbReference type="SMART" id="SM00363">
    <property type="entry name" value="S4"/>
    <property type="match status" value="1"/>
</dbReference>
<evidence type="ECO:0000259" key="6">
    <source>
        <dbReference type="SMART" id="SM00363"/>
    </source>
</evidence>
<dbReference type="PIRSF" id="PIRSF016821">
    <property type="entry name" value="HSP15"/>
    <property type="match status" value="1"/>
</dbReference>
<dbReference type="GO" id="GO:0003677">
    <property type="term" value="F:DNA binding"/>
    <property type="evidence" value="ECO:0007669"/>
    <property type="project" value="UniProtKB-KW"/>
</dbReference>
<dbReference type="GO" id="GO:0043023">
    <property type="term" value="F:ribosomal large subunit binding"/>
    <property type="evidence" value="ECO:0007669"/>
    <property type="project" value="InterPro"/>
</dbReference>
<feature type="region of interest" description="Disordered" evidence="5">
    <location>
        <begin position="102"/>
        <end position="125"/>
    </location>
</feature>
<sequence length="125" mass="13607">MSPAQAPPTARVDVWLWSVRLFRTRSLATAACKAGHVRINGERAKPAAPVGPGDRVVVRGGERERDVEVVQVLLKRVGASAAAAAVVDHSPAPLPREVFAVPRRERGAGRPTKRERRDITRLRGH</sequence>
<evidence type="ECO:0000313" key="8">
    <source>
        <dbReference type="Proteomes" id="UP000280726"/>
    </source>
</evidence>
<keyword evidence="3" id="KW-0238">DNA-binding</keyword>
<dbReference type="InterPro" id="IPR036986">
    <property type="entry name" value="S4_RNA-bd_sf"/>
</dbReference>
<reference evidence="7 8" key="1">
    <citation type="submission" date="2018-11" db="EMBL/GenBank/DDBJ databases">
        <title>Sequencing the genomes of 1000 actinobacteria strains.</title>
        <authorList>
            <person name="Klenk H.-P."/>
        </authorList>
    </citation>
    <scope>NUCLEOTIDE SEQUENCE [LARGE SCALE GENOMIC DNA]</scope>
    <source>
        <strain evidence="7 8">DSM 14418</strain>
    </source>
</reference>
<dbReference type="Pfam" id="PF01479">
    <property type="entry name" value="S4"/>
    <property type="match status" value="1"/>
</dbReference>
<protein>
    <submittedName>
        <fullName evidence="7">Heat shock protein Hsp15</fullName>
    </submittedName>
</protein>
<dbReference type="AlphaFoldDB" id="A0A3N4Z221"/>
<comment type="similarity">
    <text evidence="1">Belongs to the HSP15 family.</text>
</comment>
<dbReference type="GO" id="GO:0034605">
    <property type="term" value="P:cellular response to heat"/>
    <property type="evidence" value="ECO:0007669"/>
    <property type="project" value="InterPro"/>
</dbReference>
<evidence type="ECO:0000256" key="5">
    <source>
        <dbReference type="SAM" id="MobiDB-lite"/>
    </source>
</evidence>
<evidence type="ECO:0000256" key="2">
    <source>
        <dbReference type="ARBA" id="ARBA00022884"/>
    </source>
</evidence>
<feature type="domain" description="RNA-binding S4" evidence="6">
    <location>
        <begin position="10"/>
        <end position="75"/>
    </location>
</feature>
<dbReference type="GO" id="GO:0003727">
    <property type="term" value="F:single-stranded RNA binding"/>
    <property type="evidence" value="ECO:0007669"/>
    <property type="project" value="InterPro"/>
</dbReference>